<keyword evidence="3" id="KW-0325">Glycoprotein</keyword>
<evidence type="ECO:0000256" key="1">
    <source>
        <dbReference type="ARBA" id="ARBA00005507"/>
    </source>
</evidence>
<keyword evidence="4" id="KW-0812">Transmembrane</keyword>
<name>A0AAF0ZXV0_SOLVR</name>
<evidence type="ECO:0000313" key="5">
    <source>
        <dbReference type="EMBL" id="WMV53703.1"/>
    </source>
</evidence>
<dbReference type="InterPro" id="IPR006918">
    <property type="entry name" value="COBRA_pln"/>
</dbReference>
<comment type="similarity">
    <text evidence="1">Belongs to the COBRA family.</text>
</comment>
<dbReference type="PANTHER" id="PTHR31673">
    <property type="entry name" value="PROTEIN COBRA"/>
    <property type="match status" value="1"/>
</dbReference>
<organism evidence="5 6">
    <name type="scientific">Solanum verrucosum</name>
    <dbReference type="NCBI Taxonomy" id="315347"/>
    <lineage>
        <taxon>Eukaryota</taxon>
        <taxon>Viridiplantae</taxon>
        <taxon>Streptophyta</taxon>
        <taxon>Embryophyta</taxon>
        <taxon>Tracheophyta</taxon>
        <taxon>Spermatophyta</taxon>
        <taxon>Magnoliopsida</taxon>
        <taxon>eudicotyledons</taxon>
        <taxon>Gunneridae</taxon>
        <taxon>Pentapetalae</taxon>
        <taxon>asterids</taxon>
        <taxon>lamiids</taxon>
        <taxon>Solanales</taxon>
        <taxon>Solanaceae</taxon>
        <taxon>Solanoideae</taxon>
        <taxon>Solaneae</taxon>
        <taxon>Solanum</taxon>
    </lineage>
</organism>
<feature type="non-terminal residue" evidence="5">
    <location>
        <position position="318"/>
    </location>
</feature>
<dbReference type="EMBL" id="CP133622">
    <property type="protein sequence ID" value="WMV53703.1"/>
    <property type="molecule type" value="Genomic_DNA"/>
</dbReference>
<dbReference type="GO" id="GO:0010215">
    <property type="term" value="P:cellulose microfibril organization"/>
    <property type="evidence" value="ECO:0007669"/>
    <property type="project" value="InterPro"/>
</dbReference>
<protein>
    <submittedName>
        <fullName evidence="5">Uncharacterized protein</fullName>
    </submittedName>
</protein>
<reference evidence="5" key="1">
    <citation type="submission" date="2023-08" db="EMBL/GenBank/DDBJ databases">
        <title>A de novo genome assembly of Solanum verrucosum Schlechtendal, a Mexican diploid species geographically isolated from the other diploid A-genome species in potato relatives.</title>
        <authorList>
            <person name="Hosaka K."/>
        </authorList>
    </citation>
    <scope>NUCLEOTIDE SEQUENCE</scope>
    <source>
        <tissue evidence="5">Young leaves</tissue>
    </source>
</reference>
<evidence type="ECO:0000256" key="2">
    <source>
        <dbReference type="ARBA" id="ARBA00022729"/>
    </source>
</evidence>
<evidence type="ECO:0000256" key="3">
    <source>
        <dbReference type="ARBA" id="ARBA00023180"/>
    </source>
</evidence>
<dbReference type="PANTHER" id="PTHR31673:SF61">
    <property type="entry name" value="PROTEIN COBRA"/>
    <property type="match status" value="1"/>
</dbReference>
<accession>A0AAF0ZXV0</accession>
<dbReference type="AlphaFoldDB" id="A0AAF0ZXV0"/>
<keyword evidence="2" id="KW-0732">Signal</keyword>
<keyword evidence="4" id="KW-1133">Transmembrane helix</keyword>
<evidence type="ECO:0000256" key="4">
    <source>
        <dbReference type="SAM" id="Phobius"/>
    </source>
</evidence>
<evidence type="ECO:0000313" key="6">
    <source>
        <dbReference type="Proteomes" id="UP001234989"/>
    </source>
</evidence>
<dbReference type="GO" id="GO:0005886">
    <property type="term" value="C:plasma membrane"/>
    <property type="evidence" value="ECO:0007669"/>
    <property type="project" value="TreeGrafter"/>
</dbReference>
<dbReference type="Proteomes" id="UP001234989">
    <property type="component" value="Chromosome 11"/>
</dbReference>
<dbReference type="GO" id="GO:0052324">
    <property type="term" value="P:plant-type cell wall cellulose biosynthetic process"/>
    <property type="evidence" value="ECO:0007669"/>
    <property type="project" value="TreeGrafter"/>
</dbReference>
<sequence length="318" mass="35707">MDLSEERNNMEHAQMTEQGDCSKFSGIIPHYCKRDPIVVDLLPGTPHNQQRCTCDTRNFGCCHGFSIFRFSSGAFVTIFIFLFSTLVLEAYDSFDPKGNITVKWDVSEYVATVTIFNYHQYRHIEAPSCVRLPHDAIMTFIIQQAGRWDGRGQAKNKRDPAVVDLLPGTPYNQQSANCCKGGVINSLVQDPGKAISSFQLSVGGAGTTIRTVRLPKSFTLKTPDPGYTCGLAKIVEPSKFVSEDGRRVTQAMSKIHFSFISSSAFDLESHMHILTVPMELKKLLHAVSPSQPSKRITPLYRVPKMQLWLPQDQWKLCR</sequence>
<keyword evidence="4" id="KW-0472">Membrane</keyword>
<keyword evidence="6" id="KW-1185">Reference proteome</keyword>
<feature type="transmembrane region" description="Helical" evidence="4">
    <location>
        <begin position="67"/>
        <end position="88"/>
    </location>
</feature>
<proteinExistence type="inferred from homology"/>
<gene>
    <name evidence="5" type="ORF">MTR67_047088</name>
</gene>
<dbReference type="Pfam" id="PF04833">
    <property type="entry name" value="COBRA"/>
    <property type="match status" value="2"/>
</dbReference>